<feature type="compositionally biased region" description="Gly residues" evidence="1">
    <location>
        <begin position="485"/>
        <end position="500"/>
    </location>
</feature>
<name>A0A919NRW4_9ACTN</name>
<accession>A0A919NRW4</accession>
<keyword evidence="2" id="KW-1133">Transmembrane helix</keyword>
<evidence type="ECO:0000313" key="3">
    <source>
        <dbReference type="EMBL" id="GIF23115.1"/>
    </source>
</evidence>
<reference evidence="3" key="1">
    <citation type="submission" date="2021-01" db="EMBL/GenBank/DDBJ databases">
        <title>Whole genome shotgun sequence of Actinoplanes tereljensis NBRC 105297.</title>
        <authorList>
            <person name="Komaki H."/>
            <person name="Tamura T."/>
        </authorList>
    </citation>
    <scope>NUCLEOTIDE SEQUENCE</scope>
    <source>
        <strain evidence="3">NBRC 105297</strain>
    </source>
</reference>
<keyword evidence="2" id="KW-0812">Transmembrane</keyword>
<feature type="transmembrane region" description="Helical" evidence="2">
    <location>
        <begin position="66"/>
        <end position="86"/>
    </location>
</feature>
<proteinExistence type="predicted"/>
<comment type="caution">
    <text evidence="3">The sequence shown here is derived from an EMBL/GenBank/DDBJ whole genome shotgun (WGS) entry which is preliminary data.</text>
</comment>
<keyword evidence="4" id="KW-1185">Reference proteome</keyword>
<evidence type="ECO:0008006" key="5">
    <source>
        <dbReference type="Google" id="ProtNLM"/>
    </source>
</evidence>
<dbReference type="Proteomes" id="UP000623608">
    <property type="component" value="Unassembled WGS sequence"/>
</dbReference>
<evidence type="ECO:0000256" key="1">
    <source>
        <dbReference type="SAM" id="MobiDB-lite"/>
    </source>
</evidence>
<gene>
    <name evidence="3" type="ORF">Ate02nite_58450</name>
</gene>
<dbReference type="EMBL" id="BOMY01000038">
    <property type="protein sequence ID" value="GIF23115.1"/>
    <property type="molecule type" value="Genomic_DNA"/>
</dbReference>
<dbReference type="AlphaFoldDB" id="A0A919NRW4"/>
<evidence type="ECO:0000256" key="2">
    <source>
        <dbReference type="SAM" id="Phobius"/>
    </source>
</evidence>
<feature type="region of interest" description="Disordered" evidence="1">
    <location>
        <begin position="435"/>
        <end position="500"/>
    </location>
</feature>
<dbReference type="InterPro" id="IPR025519">
    <property type="entry name" value="DUF4407"/>
</dbReference>
<sequence>MIDLDRHSTGTLLCRLGGADAGVLSLAPKARREYIALALVMLATASLAVLSMAFAMTDGLKANPVVGVLIGLFWGAIILTVDRALIINLKPKGGKGRMFLMIVPRLLMAALLGLVISTPLTLRIFNDEIAAQMTHDQIAAANTAAKELASGDLTGLFNSKNAEVKKYEEIVAGRYTYTAPGLTQAQQEYDKAKTAYEDKQKDAETAYRRWQCELYGVGCEATSKKRGDGPLAQALKKEYQNRKAEAGQAEDLMNTQQSALLNAQKQNSDDGETALAAAQADAEKQLAVLRPQRDNLQQQLQALNDAAQAKRQDGLLAQLVALGHLDDQSKLALIAHLLLAALLFMIELLPVAIKTLIAAGPTTVYERAEKLDDDLVMKLAAARANREQAKQAEIDQRAIDSEVRVAKKVQEKVEDLVTEIAMVAVDQWGEEVRRSAASYTHQQQPPPVQNGGGWHPQIPGQQPGPYNLPPVQNPPDKNARQLGNSGQGGNGQNGGGGSQP</sequence>
<dbReference type="Pfam" id="PF14362">
    <property type="entry name" value="DUF4407"/>
    <property type="match status" value="1"/>
</dbReference>
<feature type="transmembrane region" description="Helical" evidence="2">
    <location>
        <begin position="34"/>
        <end position="54"/>
    </location>
</feature>
<feature type="transmembrane region" description="Helical" evidence="2">
    <location>
        <begin position="98"/>
        <end position="116"/>
    </location>
</feature>
<organism evidence="3 4">
    <name type="scientific">Paractinoplanes tereljensis</name>
    <dbReference type="NCBI Taxonomy" id="571912"/>
    <lineage>
        <taxon>Bacteria</taxon>
        <taxon>Bacillati</taxon>
        <taxon>Actinomycetota</taxon>
        <taxon>Actinomycetes</taxon>
        <taxon>Micromonosporales</taxon>
        <taxon>Micromonosporaceae</taxon>
        <taxon>Paractinoplanes</taxon>
    </lineage>
</organism>
<protein>
    <recommendedName>
        <fullName evidence="5">DUF4407 domain-containing protein</fullName>
    </recommendedName>
</protein>
<dbReference type="RefSeq" id="WP_203811022.1">
    <property type="nucleotide sequence ID" value="NZ_BOMY01000038.1"/>
</dbReference>
<evidence type="ECO:0000313" key="4">
    <source>
        <dbReference type="Proteomes" id="UP000623608"/>
    </source>
</evidence>
<keyword evidence="2" id="KW-0472">Membrane</keyword>